<keyword evidence="3" id="KW-1185">Reference proteome</keyword>
<reference evidence="2" key="2">
    <citation type="submission" date="2023-04" db="EMBL/GenBank/DDBJ databases">
        <authorList>
            <person name="Bruccoleri R.E."/>
            <person name="Oakeley E.J."/>
            <person name="Faust A.-M."/>
            <person name="Dessus-Babus S."/>
            <person name="Altorfer M."/>
            <person name="Burckhardt D."/>
            <person name="Oertli M."/>
            <person name="Naumann U."/>
            <person name="Petersen F."/>
            <person name="Wong J."/>
        </authorList>
    </citation>
    <scope>NUCLEOTIDE SEQUENCE</scope>
    <source>
        <strain evidence="2">GSM-AAB239-AS_SAM_17_03QT</strain>
        <tissue evidence="2">Leaf</tissue>
    </source>
</reference>
<evidence type="ECO:0000313" key="2">
    <source>
        <dbReference type="EMBL" id="KAJ6843456.1"/>
    </source>
</evidence>
<comment type="caution">
    <text evidence="2">The sequence shown here is derived from an EMBL/GenBank/DDBJ whole genome shotgun (WGS) entry which is preliminary data.</text>
</comment>
<protein>
    <submittedName>
        <fullName evidence="2">Uncharacterized protein</fullName>
    </submittedName>
</protein>
<name>A0AAX6HQV2_IRIPA</name>
<dbReference type="AlphaFoldDB" id="A0AAX6HQV2"/>
<keyword evidence="1" id="KW-0472">Membrane</keyword>
<sequence>MLLSCPPNTKVYYLLLVLMIRTINFIQLLMLLQKVRTQNRGLGS</sequence>
<accession>A0AAX6HQV2</accession>
<organism evidence="2 3">
    <name type="scientific">Iris pallida</name>
    <name type="common">Sweet iris</name>
    <dbReference type="NCBI Taxonomy" id="29817"/>
    <lineage>
        <taxon>Eukaryota</taxon>
        <taxon>Viridiplantae</taxon>
        <taxon>Streptophyta</taxon>
        <taxon>Embryophyta</taxon>
        <taxon>Tracheophyta</taxon>
        <taxon>Spermatophyta</taxon>
        <taxon>Magnoliopsida</taxon>
        <taxon>Liliopsida</taxon>
        <taxon>Asparagales</taxon>
        <taxon>Iridaceae</taxon>
        <taxon>Iridoideae</taxon>
        <taxon>Irideae</taxon>
        <taxon>Iris</taxon>
    </lineage>
</organism>
<dbReference type="Proteomes" id="UP001140949">
    <property type="component" value="Unassembled WGS sequence"/>
</dbReference>
<reference evidence="2" key="1">
    <citation type="journal article" date="2023" name="GigaByte">
        <title>Genome assembly of the bearded iris, Iris pallida Lam.</title>
        <authorList>
            <person name="Bruccoleri R.E."/>
            <person name="Oakeley E.J."/>
            <person name="Faust A.M.E."/>
            <person name="Altorfer M."/>
            <person name="Dessus-Babus S."/>
            <person name="Burckhardt D."/>
            <person name="Oertli M."/>
            <person name="Naumann U."/>
            <person name="Petersen F."/>
            <person name="Wong J."/>
        </authorList>
    </citation>
    <scope>NUCLEOTIDE SEQUENCE</scope>
    <source>
        <strain evidence="2">GSM-AAB239-AS_SAM_17_03QT</strain>
    </source>
</reference>
<proteinExistence type="predicted"/>
<keyword evidence="1" id="KW-0812">Transmembrane</keyword>
<dbReference type="EMBL" id="JANAVB010007199">
    <property type="protein sequence ID" value="KAJ6843456.1"/>
    <property type="molecule type" value="Genomic_DNA"/>
</dbReference>
<evidence type="ECO:0000313" key="3">
    <source>
        <dbReference type="Proteomes" id="UP001140949"/>
    </source>
</evidence>
<gene>
    <name evidence="2" type="ORF">M6B38_296715</name>
</gene>
<evidence type="ECO:0000256" key="1">
    <source>
        <dbReference type="SAM" id="Phobius"/>
    </source>
</evidence>
<keyword evidence="1" id="KW-1133">Transmembrane helix</keyword>
<feature type="transmembrane region" description="Helical" evidence="1">
    <location>
        <begin position="12"/>
        <end position="32"/>
    </location>
</feature>